<evidence type="ECO:0000313" key="8">
    <source>
        <dbReference type="EMBL" id="KAJ1969598.1"/>
    </source>
</evidence>
<gene>
    <name evidence="8" type="ORF">IWQ62_000526</name>
</gene>
<keyword evidence="9" id="KW-1185">Reference proteome</keyword>
<dbReference type="GO" id="GO:0016405">
    <property type="term" value="F:CoA-ligase activity"/>
    <property type="evidence" value="ECO:0007669"/>
    <property type="project" value="TreeGrafter"/>
</dbReference>
<dbReference type="Pfam" id="PF20666">
    <property type="entry name" value="ZW10_C"/>
    <property type="match status" value="1"/>
</dbReference>
<evidence type="ECO:0000259" key="5">
    <source>
        <dbReference type="Pfam" id="PF13193"/>
    </source>
</evidence>
<accession>A0A9W8B0H2</accession>
<evidence type="ECO:0000256" key="1">
    <source>
        <dbReference type="ARBA" id="ARBA00006432"/>
    </source>
</evidence>
<dbReference type="EMBL" id="JANBPY010000040">
    <property type="protein sequence ID" value="KAJ1969598.1"/>
    <property type="molecule type" value="Genomic_DNA"/>
</dbReference>
<feature type="domain" description="AMP-binding enzyme C-terminal" evidence="5">
    <location>
        <begin position="1295"/>
        <end position="1385"/>
    </location>
</feature>
<feature type="region of interest" description="Disordered" evidence="3">
    <location>
        <begin position="500"/>
        <end position="537"/>
    </location>
</feature>
<dbReference type="PANTHER" id="PTHR24096:SF149">
    <property type="entry name" value="AMP-BINDING DOMAIN-CONTAINING PROTEIN-RELATED"/>
    <property type="match status" value="1"/>
</dbReference>
<dbReference type="PANTHER" id="PTHR24096">
    <property type="entry name" value="LONG-CHAIN-FATTY-ACID--COA LIGASE"/>
    <property type="match status" value="1"/>
</dbReference>
<dbReference type="Pfam" id="PF13193">
    <property type="entry name" value="AMP-binding_C"/>
    <property type="match status" value="1"/>
</dbReference>
<dbReference type="InterPro" id="IPR000873">
    <property type="entry name" value="AMP-dep_synth/lig_dom"/>
</dbReference>
<feature type="compositionally biased region" description="Polar residues" evidence="3">
    <location>
        <begin position="348"/>
        <end position="359"/>
    </location>
</feature>
<dbReference type="Gene3D" id="3.40.50.12780">
    <property type="entry name" value="N-terminal domain of ligase-like"/>
    <property type="match status" value="1"/>
</dbReference>
<dbReference type="InterPro" id="IPR042099">
    <property type="entry name" value="ANL_N_sf"/>
</dbReference>
<sequence length="1405" mass="156373">MDKSTLTASMVEPTMSLATSLYLKEIPILSPEEFLKSCTQLRDQVQKTKQLVCETVTTHYVDVLNTYLYVTDLRNEVVSLSEQFDQLSHSVQSYGPKDLQQVSTTYPDITAVVDITGLEIEKLDLLSRVHAQLQEVDGLVDLGEFISAATSIAEMHRMLQSAEDINSVNWDESVIQLLCTEFRKKRCLVQCHLDDLFGIGYGFSHKPGQSSSVVRVTATMTATAARTYYDNPVVLGDVLTACDILGQVRPKLEHLVNQLETVCFLPLFQHPWANLEFQSRGSTVTLILHYPDASPGSQGGRGRLSRSTGPSAIAEVLECLKTVTKLCRFIVVHLLQNEWVPPSPSSPTVTEGNPSANEYSQEENDKGTVDPPSPAEPEQIIEDSAVHKVFLSLWWPRFWKLFYDHLLLPIIPEDRSALPSFRQELAPALQRLEKTLKGWRLLPMDQYPLSKFIDSIHASFLRHRRATVLATARDILKSTEMNTTEVTDATERSTFRECYQGKPHESGLGQASDQRNVNDPLGKSQPSGKGEKGGSNVLHEDFRIPTYHITCQTQTLMELVYQTLQQSLSEAHRNGPATYPSGAAATDLACDSRSDDATHDYLVARDLIQLFLALAPIRSQQGFGGEQSFVHVMLLHNDCDYLARHLVVLGKPQKEHWPYPLNQLATFVDLIPSLRNLGQTEFLNALRRRRNMVREALLQHSADNLTQADQDTFYKDKENDIRDALGHLTTWAKASVKFLPTPLHLQSMGLLVGDLVDTFCDWGMSLSVITPFGIRQLLYFIQLIQGELAVPRWWETGRLGDPAFHDITLAKYAPTWPKLAQLTTYLACTEETLVKAIAKLEKAQPTSTTSTSTTYDVLIPDIDVTSYVLREADRCPTWHDKQRPFCIDADTQETVTIGGFLQDFQALAAGWRQRVQLEPGAVVAVISPNSVHYATVMFSVVRAGGTVLLVNPAYTAQEMATQLADAKVSFAVVDQGALPQVLVACQTAGIPLNHVYTFPGQTDRSSGVANIMTLKMDHPLPFSPPPMQQVHNAATYLFYSSGTTGVPKGVMITHRNIVANLCQFRGFQKQHWSEFSGMVLAGVLPFYHTYGTHILLHQSIIQGATVVVMRKFSLERFLASIEKHQVTCALLVPPILLQMAKSSLLDQYNLKSLKYVVTGAAPAPAGLLQQFLERVPVSMYQGYGLTETSPITLFTPRDVILSGSTGVLLPSMEAQIVDAQGTPLGCDVVGELCIRGPHVMSGYLNNPEATTHCIDKQGFLHTGDLAYVNSQGHFYITGRAKEMIKYQGFQVSPVELEALIITHDRVKDVVVIGVYDDERITEVPRACVVCKDQLGSEVTPRGITEKHQELARDILAFVEKRVAYYKRLRGGIAFIDSIPKSPTGKILRHDMVKQMKKTTLPVFYH</sequence>
<dbReference type="Proteomes" id="UP001150925">
    <property type="component" value="Unassembled WGS sequence"/>
</dbReference>
<dbReference type="CDD" id="cd05911">
    <property type="entry name" value="Firefly_Luc_like"/>
    <property type="match status" value="1"/>
</dbReference>
<proteinExistence type="inferred from homology"/>
<dbReference type="InterPro" id="IPR025110">
    <property type="entry name" value="AMP-bd_C"/>
</dbReference>
<feature type="region of interest" description="Disordered" evidence="3">
    <location>
        <begin position="341"/>
        <end position="377"/>
    </location>
</feature>
<evidence type="ECO:0000256" key="3">
    <source>
        <dbReference type="SAM" id="MobiDB-lite"/>
    </source>
</evidence>
<comment type="similarity">
    <text evidence="1">Belongs to the ATP-dependent AMP-binding enzyme family.</text>
</comment>
<evidence type="ECO:0000259" key="7">
    <source>
        <dbReference type="Pfam" id="PF20666"/>
    </source>
</evidence>
<dbReference type="Pfam" id="PF20665">
    <property type="entry name" value="Zw10_middle"/>
    <property type="match status" value="1"/>
</dbReference>
<feature type="domain" description="AMP-dependent synthetase/ligase" evidence="4">
    <location>
        <begin position="882"/>
        <end position="1244"/>
    </location>
</feature>
<feature type="domain" description="Centromere/kinetochore protein zw10 middle" evidence="6">
    <location>
        <begin position="387"/>
        <end position="476"/>
    </location>
</feature>
<protein>
    <submittedName>
        <fullName evidence="8">Uncharacterized protein</fullName>
    </submittedName>
</protein>
<organism evidence="8 9">
    <name type="scientific">Dispira parvispora</name>
    <dbReference type="NCBI Taxonomy" id="1520584"/>
    <lineage>
        <taxon>Eukaryota</taxon>
        <taxon>Fungi</taxon>
        <taxon>Fungi incertae sedis</taxon>
        <taxon>Zoopagomycota</taxon>
        <taxon>Kickxellomycotina</taxon>
        <taxon>Dimargaritomycetes</taxon>
        <taxon>Dimargaritales</taxon>
        <taxon>Dimargaritaceae</taxon>
        <taxon>Dispira</taxon>
    </lineage>
</organism>
<dbReference type="InterPro" id="IPR048343">
    <property type="entry name" value="ZW10_C"/>
</dbReference>
<feature type="domain" description="Centromere/kinetochore protein zw10 C-terminal" evidence="7">
    <location>
        <begin position="589"/>
        <end position="693"/>
    </location>
</feature>
<dbReference type="InterPro" id="IPR048344">
    <property type="entry name" value="Zw10_middle"/>
</dbReference>
<evidence type="ECO:0000313" key="9">
    <source>
        <dbReference type="Proteomes" id="UP001150925"/>
    </source>
</evidence>
<evidence type="ECO:0000256" key="2">
    <source>
        <dbReference type="ARBA" id="ARBA00022598"/>
    </source>
</evidence>
<comment type="caution">
    <text evidence="8">The sequence shown here is derived from an EMBL/GenBank/DDBJ whole genome shotgun (WGS) entry which is preliminary data.</text>
</comment>
<dbReference type="SUPFAM" id="SSF56801">
    <property type="entry name" value="Acetyl-CoA synthetase-like"/>
    <property type="match status" value="1"/>
</dbReference>
<reference evidence="8" key="1">
    <citation type="submission" date="2022-07" db="EMBL/GenBank/DDBJ databases">
        <title>Phylogenomic reconstructions and comparative analyses of Kickxellomycotina fungi.</title>
        <authorList>
            <person name="Reynolds N.K."/>
            <person name="Stajich J.E."/>
            <person name="Barry K."/>
            <person name="Grigoriev I.V."/>
            <person name="Crous P."/>
            <person name="Smith M.E."/>
        </authorList>
    </citation>
    <scope>NUCLEOTIDE SEQUENCE</scope>
    <source>
        <strain evidence="8">RSA 1196</strain>
    </source>
</reference>
<evidence type="ECO:0000259" key="6">
    <source>
        <dbReference type="Pfam" id="PF20665"/>
    </source>
</evidence>
<dbReference type="Gene3D" id="3.30.300.30">
    <property type="match status" value="1"/>
</dbReference>
<evidence type="ECO:0000259" key="4">
    <source>
        <dbReference type="Pfam" id="PF00501"/>
    </source>
</evidence>
<dbReference type="PROSITE" id="PS00455">
    <property type="entry name" value="AMP_BINDING"/>
    <property type="match status" value="1"/>
</dbReference>
<dbReference type="InterPro" id="IPR045851">
    <property type="entry name" value="AMP-bd_C_sf"/>
</dbReference>
<dbReference type="Pfam" id="PF00501">
    <property type="entry name" value="AMP-binding"/>
    <property type="match status" value="1"/>
</dbReference>
<name>A0A9W8B0H2_9FUNG</name>
<keyword evidence="2" id="KW-0436">Ligase</keyword>
<dbReference type="OrthoDB" id="10253115at2759"/>
<dbReference type="InterPro" id="IPR020845">
    <property type="entry name" value="AMP-binding_CS"/>
</dbReference>